<protein>
    <submittedName>
        <fullName evidence="2">Uncharacterized protein</fullName>
    </submittedName>
</protein>
<gene>
    <name evidence="3" type="ORF">FNK824_LOCUS36110</name>
    <name evidence="2" type="ORF">OTI717_LOCUS35611</name>
    <name evidence="1" type="ORF">RFH988_LOCUS36895</name>
</gene>
<evidence type="ECO:0000313" key="1">
    <source>
        <dbReference type="EMBL" id="CAF1454402.1"/>
    </source>
</evidence>
<dbReference type="AlphaFoldDB" id="A0A819XNR9"/>
<accession>A0A819XNR9</accession>
<name>A0A819XNR9_9BILA</name>
<dbReference type="Proteomes" id="UP000663882">
    <property type="component" value="Unassembled WGS sequence"/>
</dbReference>
<dbReference type="EMBL" id="CAJOAX010014009">
    <property type="protein sequence ID" value="CAF4138422.1"/>
    <property type="molecule type" value="Genomic_DNA"/>
</dbReference>
<evidence type="ECO:0000313" key="2">
    <source>
        <dbReference type="EMBL" id="CAF4138422.1"/>
    </source>
</evidence>
<proteinExistence type="predicted"/>
<organism evidence="2 4">
    <name type="scientific">Rotaria sordida</name>
    <dbReference type="NCBI Taxonomy" id="392033"/>
    <lineage>
        <taxon>Eukaryota</taxon>
        <taxon>Metazoa</taxon>
        <taxon>Spiralia</taxon>
        <taxon>Gnathifera</taxon>
        <taxon>Rotifera</taxon>
        <taxon>Eurotatoria</taxon>
        <taxon>Bdelloidea</taxon>
        <taxon>Philodinida</taxon>
        <taxon>Philodinidae</taxon>
        <taxon>Rotaria</taxon>
    </lineage>
</organism>
<dbReference type="EMBL" id="CAJOBE010016201">
    <property type="protein sequence ID" value="CAF4198003.1"/>
    <property type="molecule type" value="Genomic_DNA"/>
</dbReference>
<evidence type="ECO:0000313" key="4">
    <source>
        <dbReference type="Proteomes" id="UP000663823"/>
    </source>
</evidence>
<dbReference type="Proteomes" id="UP000663823">
    <property type="component" value="Unassembled WGS sequence"/>
</dbReference>
<dbReference type="Proteomes" id="UP000663874">
    <property type="component" value="Unassembled WGS sequence"/>
</dbReference>
<evidence type="ECO:0000313" key="3">
    <source>
        <dbReference type="EMBL" id="CAF4198003.1"/>
    </source>
</evidence>
<comment type="caution">
    <text evidence="2">The sequence shown here is derived from an EMBL/GenBank/DDBJ whole genome shotgun (WGS) entry which is preliminary data.</text>
</comment>
<dbReference type="EMBL" id="CAJNOO010006751">
    <property type="protein sequence ID" value="CAF1454402.1"/>
    <property type="molecule type" value="Genomic_DNA"/>
</dbReference>
<reference evidence="2" key="1">
    <citation type="submission" date="2021-02" db="EMBL/GenBank/DDBJ databases">
        <authorList>
            <person name="Nowell W R."/>
        </authorList>
    </citation>
    <scope>NUCLEOTIDE SEQUENCE</scope>
</reference>
<sequence length="295" mass="34028">MEDTKKFWNTILAYSDNPMTYTEADFELSQVYKCIDSNQHEQIKDLFSMGVADGLREPISILDHIEKQGCVLPSRVIVNDISKTLFDQAKTNLVNRGWHNKIDNEIIYFLGKIDEIKTGIVKETKVRLGIIGVYNLGYLKKALHLYQQNADIIGTKFNVYPVYLNNEEDNLFLEHGETITFDITNLSDDIINQIDKNVDQSKHLYAQCVYTTDKHFVSHYFNDIWLKKVISDIFIDYDIDIYQEADNGRYIVVKFQCTKETGNGITLMTSLNNVLGNITTDTQIKSLRVLKNLID</sequence>